<evidence type="ECO:0000313" key="2">
    <source>
        <dbReference type="Proteomes" id="UP000053732"/>
    </source>
</evidence>
<protein>
    <submittedName>
        <fullName evidence="1">Str. FM013</fullName>
    </submittedName>
</protein>
<keyword evidence="2" id="KW-1185">Reference proteome</keyword>
<proteinExistence type="predicted"/>
<name>A0A0G4PY35_PENC3</name>
<dbReference type="AlphaFoldDB" id="A0A0G4PY35"/>
<gene>
    <name evidence="1" type="ORF">PCAMFM013_S101g000001</name>
</gene>
<dbReference type="EMBL" id="HG793232">
    <property type="protein sequence ID" value="CRL31271.1"/>
    <property type="molecule type" value="Genomic_DNA"/>
</dbReference>
<sequence length="126" mass="14258">MNGPMAYLRPAAKKPEQDPYDKLRNWLPQAEFPAKDDAPHMRLCRNVPVDFLRPFQKEKMKTSLIQFANGASLREPYSTLTAILLYEDNTNVSLINHNANILLVSGNSIEWSGLIEILNLCVCVVT</sequence>
<evidence type="ECO:0000313" key="1">
    <source>
        <dbReference type="EMBL" id="CRL31271.1"/>
    </source>
</evidence>
<reference evidence="1 2" key="1">
    <citation type="journal article" date="2014" name="Nat. Commun.">
        <title>Multiple recent horizontal transfers of a large genomic region in cheese making fungi.</title>
        <authorList>
            <person name="Cheeseman K."/>
            <person name="Ropars J."/>
            <person name="Renault P."/>
            <person name="Dupont J."/>
            <person name="Gouzy J."/>
            <person name="Branca A."/>
            <person name="Abraham A.L."/>
            <person name="Ceppi M."/>
            <person name="Conseiller E."/>
            <person name="Debuchy R."/>
            <person name="Malagnac F."/>
            <person name="Goarin A."/>
            <person name="Silar P."/>
            <person name="Lacoste S."/>
            <person name="Sallet E."/>
            <person name="Bensimon A."/>
            <person name="Giraud T."/>
            <person name="Brygoo Y."/>
        </authorList>
    </citation>
    <scope>NUCLEOTIDE SEQUENCE [LARGE SCALE GENOMIC DNA]</scope>
    <source>
        <strain evidence="2">FM 013</strain>
    </source>
</reference>
<accession>A0A0G4PY35</accession>
<organism evidence="1 2">
    <name type="scientific">Penicillium camemberti (strain FM 013)</name>
    <dbReference type="NCBI Taxonomy" id="1429867"/>
    <lineage>
        <taxon>Eukaryota</taxon>
        <taxon>Fungi</taxon>
        <taxon>Dikarya</taxon>
        <taxon>Ascomycota</taxon>
        <taxon>Pezizomycotina</taxon>
        <taxon>Eurotiomycetes</taxon>
        <taxon>Eurotiomycetidae</taxon>
        <taxon>Eurotiales</taxon>
        <taxon>Aspergillaceae</taxon>
        <taxon>Penicillium</taxon>
    </lineage>
</organism>
<dbReference type="Proteomes" id="UP000053732">
    <property type="component" value="Unassembled WGS sequence"/>
</dbReference>